<dbReference type="STRING" id="526226.Gbro_0337"/>
<dbReference type="EMBL" id="CP001802">
    <property type="protein sequence ID" value="ACY19674.1"/>
    <property type="molecule type" value="Genomic_DNA"/>
</dbReference>
<organism evidence="1 2">
    <name type="scientific">Gordonia bronchialis (strain ATCC 25592 / DSM 43247 / BCRC 13721 / JCM 3198 / KCTC 3076 / NBRC 16047 / NCTC 10667)</name>
    <name type="common">Rhodococcus bronchialis</name>
    <dbReference type="NCBI Taxonomy" id="526226"/>
    <lineage>
        <taxon>Bacteria</taxon>
        <taxon>Bacillati</taxon>
        <taxon>Actinomycetota</taxon>
        <taxon>Actinomycetes</taxon>
        <taxon>Mycobacteriales</taxon>
        <taxon>Gordoniaceae</taxon>
        <taxon>Gordonia</taxon>
    </lineage>
</organism>
<proteinExistence type="predicted"/>
<reference evidence="1 2" key="2">
    <citation type="journal article" date="2010" name="Stand. Genomic Sci.">
        <title>Complete genome sequence of Gordonia bronchialis type strain (3410).</title>
        <authorList>
            <person name="Ivanova N."/>
            <person name="Sikorski J."/>
            <person name="Jando M."/>
            <person name="Lapidus A."/>
            <person name="Nolan M."/>
            <person name="Lucas S."/>
            <person name="Del Rio T.G."/>
            <person name="Tice H."/>
            <person name="Copeland A."/>
            <person name="Cheng J.F."/>
            <person name="Chen F."/>
            <person name="Bruce D."/>
            <person name="Goodwin L."/>
            <person name="Pitluck S."/>
            <person name="Mavromatis K."/>
            <person name="Ovchinnikova G."/>
            <person name="Pati A."/>
            <person name="Chen A."/>
            <person name="Palaniappan K."/>
            <person name="Land M."/>
            <person name="Hauser L."/>
            <person name="Chang Y.J."/>
            <person name="Jeffries C.D."/>
            <person name="Chain P."/>
            <person name="Saunders E."/>
            <person name="Han C."/>
            <person name="Detter J.C."/>
            <person name="Brettin T."/>
            <person name="Rohde M."/>
            <person name="Goker M."/>
            <person name="Bristow J."/>
            <person name="Eisen J.A."/>
            <person name="Markowitz V."/>
            <person name="Hugenholtz P."/>
            <person name="Klenk H.P."/>
            <person name="Kyrpides N.C."/>
        </authorList>
    </citation>
    <scope>NUCLEOTIDE SEQUENCE [LARGE SCALE GENOMIC DNA]</scope>
    <source>
        <strain evidence="2">ATCC 25592 / DSM 43247 / BCRC 13721 / JCM 3198 / KCTC 3076 / NBRC 16047 / NCTC 10667</strain>
    </source>
</reference>
<evidence type="ECO:0000313" key="2">
    <source>
        <dbReference type="Proteomes" id="UP000001219"/>
    </source>
</evidence>
<dbReference type="HOGENOM" id="CLU_2508045_0_0_11"/>
<keyword evidence="2" id="KW-1185">Reference proteome</keyword>
<evidence type="ECO:0000313" key="1">
    <source>
        <dbReference type="EMBL" id="ACY19674.1"/>
    </source>
</evidence>
<protein>
    <submittedName>
        <fullName evidence="1">Uncharacterized protein</fullName>
    </submittedName>
</protein>
<dbReference type="Proteomes" id="UP000001219">
    <property type="component" value="Chromosome"/>
</dbReference>
<sequence>MNGGVTGISDYKLRNDDFTWFPDLNIGGRRVGLFSLGGDACDTIVESGRAFVFTDVALGRLDDDVTENCNRAIAFTRATIDLMPR</sequence>
<reference evidence="2" key="1">
    <citation type="submission" date="2009-10" db="EMBL/GenBank/DDBJ databases">
        <title>The complete chromosome of Gordonia bronchialis DSM 43247.</title>
        <authorList>
            <consortium name="US DOE Joint Genome Institute (JGI-PGF)"/>
            <person name="Lucas S."/>
            <person name="Copeland A."/>
            <person name="Lapidus A."/>
            <person name="Glavina del Rio T."/>
            <person name="Dalin E."/>
            <person name="Tice H."/>
            <person name="Bruce D."/>
            <person name="Goodwin L."/>
            <person name="Pitluck S."/>
            <person name="Kyrpides N."/>
            <person name="Mavromatis K."/>
            <person name="Ivanova N."/>
            <person name="Ovchinnikova G."/>
            <person name="Saunders E."/>
            <person name="Brettin T."/>
            <person name="Detter J.C."/>
            <person name="Han C."/>
            <person name="Larimer F."/>
            <person name="Land M."/>
            <person name="Hauser L."/>
            <person name="Markowitz V."/>
            <person name="Cheng J.-F."/>
            <person name="Hugenholtz P."/>
            <person name="Woyke T."/>
            <person name="Wu D."/>
            <person name="Jando M."/>
            <person name="Schneider S."/>
            <person name="Goeker M."/>
            <person name="Klenk H.-P."/>
            <person name="Eisen J.A."/>
        </authorList>
    </citation>
    <scope>NUCLEOTIDE SEQUENCE [LARGE SCALE GENOMIC DNA]</scope>
    <source>
        <strain evidence="2">ATCC 25592 / DSM 43247 / BCRC 13721 / JCM 3198 / KCTC 3076 / NBRC 16047 / NCTC 10667</strain>
    </source>
</reference>
<dbReference type="AlphaFoldDB" id="D0LCF0"/>
<name>D0LCF0_GORB4</name>
<gene>
    <name evidence="1" type="ordered locus">Gbro_0337</name>
</gene>
<dbReference type="KEGG" id="gbr:Gbro_0337"/>
<accession>D0LCF0</accession>